<dbReference type="GO" id="GO:0046872">
    <property type="term" value="F:metal ion binding"/>
    <property type="evidence" value="ECO:0007669"/>
    <property type="project" value="UniProtKB-KW"/>
</dbReference>
<dbReference type="SUPFAM" id="SSF56529">
    <property type="entry name" value="FAH"/>
    <property type="match status" value="1"/>
</dbReference>
<evidence type="ECO:0000259" key="3">
    <source>
        <dbReference type="Pfam" id="PF01557"/>
    </source>
</evidence>
<name>A0A6L9S0B3_9ACTN</name>
<dbReference type="Pfam" id="PF01557">
    <property type="entry name" value="FAA_hydrolase"/>
    <property type="match status" value="1"/>
</dbReference>
<evidence type="ECO:0000313" key="5">
    <source>
        <dbReference type="Proteomes" id="UP000475214"/>
    </source>
</evidence>
<accession>A0A6L9S0B3</accession>
<dbReference type="InterPro" id="IPR051121">
    <property type="entry name" value="FAH"/>
</dbReference>
<dbReference type="EMBL" id="JAAGOA010000001">
    <property type="protein sequence ID" value="NED98562.1"/>
    <property type="molecule type" value="Genomic_DNA"/>
</dbReference>
<keyword evidence="2" id="KW-0479">Metal-binding</keyword>
<gene>
    <name evidence="4" type="ORF">G1H10_00080</name>
</gene>
<comment type="similarity">
    <text evidence="1">Belongs to the FAH family.</text>
</comment>
<feature type="domain" description="Fumarylacetoacetase-like C-terminal" evidence="3">
    <location>
        <begin position="98"/>
        <end position="274"/>
    </location>
</feature>
<dbReference type="Proteomes" id="UP000475214">
    <property type="component" value="Unassembled WGS sequence"/>
</dbReference>
<keyword evidence="5" id="KW-1185">Reference proteome</keyword>
<evidence type="ECO:0000313" key="4">
    <source>
        <dbReference type="EMBL" id="NED98562.1"/>
    </source>
</evidence>
<sequence length="280" mass="30441">MSSLVQVELDGERVWAVQRDGRLSRLGVSLAELLALPFDDARRRCEDATEASDALDGARRLPPVDRQEVWASGVTYLRSRQGRVEESGHADVYDRVYDADRPELFLKSTPERVVTDGEAVGIRADSGWDAPEAELGLVLNSSGEIFGYVVGNDMSSRSIEGDNPLYLPQAKVYERACALGTEIVPVWEAGDGPFDISLRIERGGEVVFSGKTSTDQMRRQLPELAGWLFRALEHPVGAVLLTGTGIVPERDFTLAEGDVVTIDIAGVGTLTNPVTVVGTR</sequence>
<evidence type="ECO:0000256" key="1">
    <source>
        <dbReference type="ARBA" id="ARBA00010211"/>
    </source>
</evidence>
<dbReference type="InterPro" id="IPR011234">
    <property type="entry name" value="Fumarylacetoacetase-like_C"/>
</dbReference>
<dbReference type="Gene3D" id="3.90.850.10">
    <property type="entry name" value="Fumarylacetoacetase-like, C-terminal domain"/>
    <property type="match status" value="1"/>
</dbReference>
<dbReference type="RefSeq" id="WP_163730944.1">
    <property type="nucleotide sequence ID" value="NZ_JAAGOA010000001.1"/>
</dbReference>
<proteinExistence type="inferred from homology"/>
<evidence type="ECO:0000256" key="2">
    <source>
        <dbReference type="ARBA" id="ARBA00022723"/>
    </source>
</evidence>
<dbReference type="AlphaFoldDB" id="A0A6L9S0B3"/>
<protein>
    <submittedName>
        <fullName evidence="4">Fumarylacetoacetate hydrolase</fullName>
    </submittedName>
</protein>
<dbReference type="GO" id="GO:0016787">
    <property type="term" value="F:hydrolase activity"/>
    <property type="evidence" value="ECO:0007669"/>
    <property type="project" value="UniProtKB-KW"/>
</dbReference>
<dbReference type="InterPro" id="IPR036663">
    <property type="entry name" value="Fumarylacetoacetase_C_sf"/>
</dbReference>
<comment type="caution">
    <text evidence="4">The sequence shown here is derived from an EMBL/GenBank/DDBJ whole genome shotgun (WGS) entry which is preliminary data.</text>
</comment>
<organism evidence="4 5">
    <name type="scientific">Phytoactinopolyspora halotolerans</name>
    <dbReference type="NCBI Taxonomy" id="1981512"/>
    <lineage>
        <taxon>Bacteria</taxon>
        <taxon>Bacillati</taxon>
        <taxon>Actinomycetota</taxon>
        <taxon>Actinomycetes</taxon>
        <taxon>Jiangellales</taxon>
        <taxon>Jiangellaceae</taxon>
        <taxon>Phytoactinopolyspora</taxon>
    </lineage>
</organism>
<reference evidence="4 5" key="1">
    <citation type="submission" date="2020-02" db="EMBL/GenBank/DDBJ databases">
        <authorList>
            <person name="Li X.-J."/>
            <person name="Han X.-M."/>
        </authorList>
    </citation>
    <scope>NUCLEOTIDE SEQUENCE [LARGE SCALE GENOMIC DNA]</scope>
    <source>
        <strain evidence="4 5">CCTCC AB 2017055</strain>
    </source>
</reference>
<dbReference type="PANTHER" id="PTHR42796">
    <property type="entry name" value="FUMARYLACETOACETATE HYDROLASE DOMAIN-CONTAINING PROTEIN 2A-RELATED"/>
    <property type="match status" value="1"/>
</dbReference>
<dbReference type="PANTHER" id="PTHR42796:SF7">
    <property type="entry name" value="2-DEHYDRO-3-DEOXY-D-ARABINONATE DEHYDRATASE"/>
    <property type="match status" value="1"/>
</dbReference>
<dbReference type="GO" id="GO:0044281">
    <property type="term" value="P:small molecule metabolic process"/>
    <property type="evidence" value="ECO:0007669"/>
    <property type="project" value="UniProtKB-ARBA"/>
</dbReference>
<keyword evidence="4" id="KW-0378">Hydrolase</keyword>